<reference evidence="1" key="2">
    <citation type="submission" date="2015-06" db="UniProtKB">
        <authorList>
            <consortium name="EnsemblPlants"/>
        </authorList>
    </citation>
    <scope>IDENTIFICATION</scope>
    <source>
        <strain evidence="1">DM1-3 516 R44</strain>
    </source>
</reference>
<accession>M1E0B0</accession>
<dbReference type="eggNOG" id="ENOG502R85Z">
    <property type="taxonomic scope" value="Eukaryota"/>
</dbReference>
<dbReference type="Gramene" id="PGSC0003DMT400097287">
    <property type="protein sequence ID" value="PGSC0003DMT400097287"/>
    <property type="gene ID" value="PGSC0003DMG400046858"/>
</dbReference>
<dbReference type="PaxDb" id="4113-PGSC0003DMT400097287"/>
<reference evidence="2" key="1">
    <citation type="journal article" date="2011" name="Nature">
        <title>Genome sequence and analysis of the tuber crop potato.</title>
        <authorList>
            <consortium name="The Potato Genome Sequencing Consortium"/>
        </authorList>
    </citation>
    <scope>NUCLEOTIDE SEQUENCE [LARGE SCALE GENOMIC DNA]</scope>
    <source>
        <strain evidence="2">cv. DM1-3 516 R44</strain>
    </source>
</reference>
<dbReference type="InParanoid" id="M1E0B0"/>
<proteinExistence type="predicted"/>
<keyword evidence="2" id="KW-1185">Reference proteome</keyword>
<evidence type="ECO:0000313" key="2">
    <source>
        <dbReference type="Proteomes" id="UP000011115"/>
    </source>
</evidence>
<dbReference type="EnsemblPlants" id="PGSC0003DMT400097287">
    <property type="protein sequence ID" value="PGSC0003DMT400097287"/>
    <property type="gene ID" value="PGSC0003DMG400046858"/>
</dbReference>
<dbReference type="HOGENOM" id="CLU_059105_0_1_1"/>
<dbReference type="AlphaFoldDB" id="M1E0B0"/>
<name>M1E0B0_SOLTU</name>
<sequence length="152" mass="16880">MENSPMEETRPAPQEQVQKNVEIKNGEDVGREDEVHTKIIGIPPLDPELAQQIMTFLKGLVGLGVLSTLQATQPPTNPHIIVTVPKVDGALGTDAFFCPLLGHVITCTEHDMLTKFLNLKPPVFHGSKSHDAYEFILDCYERLHKLGSIHQH</sequence>
<dbReference type="Proteomes" id="UP000011115">
    <property type="component" value="Unassembled WGS sequence"/>
</dbReference>
<evidence type="ECO:0000313" key="1">
    <source>
        <dbReference type="EnsemblPlants" id="PGSC0003DMT400097287"/>
    </source>
</evidence>
<protein>
    <submittedName>
        <fullName evidence="1">Uncharacterized protein</fullName>
    </submittedName>
</protein>
<organism evidence="1 2">
    <name type="scientific">Solanum tuberosum</name>
    <name type="common">Potato</name>
    <dbReference type="NCBI Taxonomy" id="4113"/>
    <lineage>
        <taxon>Eukaryota</taxon>
        <taxon>Viridiplantae</taxon>
        <taxon>Streptophyta</taxon>
        <taxon>Embryophyta</taxon>
        <taxon>Tracheophyta</taxon>
        <taxon>Spermatophyta</taxon>
        <taxon>Magnoliopsida</taxon>
        <taxon>eudicotyledons</taxon>
        <taxon>Gunneridae</taxon>
        <taxon>Pentapetalae</taxon>
        <taxon>asterids</taxon>
        <taxon>lamiids</taxon>
        <taxon>Solanales</taxon>
        <taxon>Solanaceae</taxon>
        <taxon>Solanoideae</taxon>
        <taxon>Solaneae</taxon>
        <taxon>Solanum</taxon>
    </lineage>
</organism>